<dbReference type="GO" id="GO:0070573">
    <property type="term" value="F:metallodipeptidase activity"/>
    <property type="evidence" value="ECO:0007669"/>
    <property type="project" value="InterPro"/>
</dbReference>
<dbReference type="InterPro" id="IPR008257">
    <property type="entry name" value="Pept_M19"/>
</dbReference>
<dbReference type="EMBL" id="FOFA01000002">
    <property type="protein sequence ID" value="SEQ08745.1"/>
    <property type="molecule type" value="Genomic_DNA"/>
</dbReference>
<keyword evidence="2" id="KW-1185">Reference proteome</keyword>
<dbReference type="PANTHER" id="PTHR10443">
    <property type="entry name" value="MICROSOMAL DIPEPTIDASE"/>
    <property type="match status" value="1"/>
</dbReference>
<dbReference type="Proteomes" id="UP000198504">
    <property type="component" value="Unassembled WGS sequence"/>
</dbReference>
<dbReference type="AlphaFoldDB" id="A0A1H9D5M0"/>
<dbReference type="SUPFAM" id="SSF51556">
    <property type="entry name" value="Metallo-dependent hydrolases"/>
    <property type="match status" value="1"/>
</dbReference>
<dbReference type="GO" id="GO:0006508">
    <property type="term" value="P:proteolysis"/>
    <property type="evidence" value="ECO:0007669"/>
    <property type="project" value="InterPro"/>
</dbReference>
<evidence type="ECO:0000313" key="1">
    <source>
        <dbReference type="EMBL" id="SEQ08745.1"/>
    </source>
</evidence>
<evidence type="ECO:0000313" key="2">
    <source>
        <dbReference type="Proteomes" id="UP000198504"/>
    </source>
</evidence>
<accession>A0A1H9D5M0</accession>
<dbReference type="RefSeq" id="WP_170854025.1">
    <property type="nucleotide sequence ID" value="NZ_FOFA01000002.1"/>
</dbReference>
<protein>
    <submittedName>
        <fullName evidence="1">Membrane dipeptidase</fullName>
    </submittedName>
</protein>
<reference evidence="2" key="1">
    <citation type="submission" date="2016-10" db="EMBL/GenBank/DDBJ databases">
        <authorList>
            <person name="Varghese N."/>
            <person name="Submissions S."/>
        </authorList>
    </citation>
    <scope>NUCLEOTIDE SEQUENCE [LARGE SCALE GENOMIC DNA]</scope>
    <source>
        <strain evidence="2">CGMCC 4.6856</strain>
    </source>
</reference>
<dbReference type="PROSITE" id="PS51365">
    <property type="entry name" value="RENAL_DIPEPTIDASE_2"/>
    <property type="match status" value="1"/>
</dbReference>
<dbReference type="Gene3D" id="3.20.20.140">
    <property type="entry name" value="Metal-dependent hydrolases"/>
    <property type="match status" value="1"/>
</dbReference>
<dbReference type="InterPro" id="IPR032466">
    <property type="entry name" value="Metal_Hydrolase"/>
</dbReference>
<gene>
    <name evidence="1" type="ORF">SAMN05421756_102445</name>
</gene>
<organism evidence="1 2">
    <name type="scientific">Microlunatus flavus</name>
    <dbReference type="NCBI Taxonomy" id="1036181"/>
    <lineage>
        <taxon>Bacteria</taxon>
        <taxon>Bacillati</taxon>
        <taxon>Actinomycetota</taxon>
        <taxon>Actinomycetes</taxon>
        <taxon>Propionibacteriales</taxon>
        <taxon>Propionibacteriaceae</taxon>
        <taxon>Microlunatus</taxon>
    </lineage>
</organism>
<proteinExistence type="predicted"/>
<dbReference type="PANTHER" id="PTHR10443:SF12">
    <property type="entry name" value="DIPEPTIDASE"/>
    <property type="match status" value="1"/>
</dbReference>
<dbReference type="Pfam" id="PF01244">
    <property type="entry name" value="Peptidase_M19"/>
    <property type="match status" value="1"/>
</dbReference>
<name>A0A1H9D5M0_9ACTN</name>
<dbReference type="STRING" id="1036181.SAMN05421756_102445"/>
<sequence>MHPAASDPSDTSALDLHRHARGFVPQPFRAAWRALTPAAPAEVGLGRLREEGGGAAVVCAVGDGVVTRTHLGRSPFDAVEAQLAGAEREAAAAGSVVARSVAALRAAQASGAPAVLLGVEGADALGGDPAALERLDAWAGRGVRLVGLVHLADNALGTTSLPWQRYAGPLPVRRPARPGLTALGTRVVRRMNDRGLLVDVAHADRATLLGVVEATSAPVVASHTGARALQDFVRYLADDELVAVAGTGGLVGLWPFRHRRTGVHDVAALVAHARHVAGLVGPEHLALGTDTNGVPGVMAGFEDGDPSRVAAALVGAGFTPAEVRGILGGNALRVLTDVEQCARGGP</sequence>